<dbReference type="InterPro" id="IPR050415">
    <property type="entry name" value="MRET"/>
</dbReference>
<reference evidence="12 13" key="1">
    <citation type="submission" date="2014-07" db="EMBL/GenBank/DDBJ databases">
        <title>Genome Sequence of Rhodococcus opacus Strain R7, a Biodegrader of Mono- and Polycyclic Aromatic Hydrocarbons.</title>
        <authorList>
            <person name="Di Gennaro P."/>
            <person name="Zampolli J."/>
            <person name="Presti I."/>
            <person name="Cappelletti M."/>
            <person name="D'Ursi P."/>
            <person name="Orro A."/>
            <person name="Mezzelani A."/>
            <person name="Milanesi L."/>
        </authorList>
    </citation>
    <scope>NUCLEOTIDE SEQUENCE [LARGE SCALE GENOMIC DNA]</scope>
    <source>
        <strain evidence="12 13">R7</strain>
    </source>
</reference>
<dbReference type="GO" id="GO:0051537">
    <property type="term" value="F:2 iron, 2 sulfur cluster binding"/>
    <property type="evidence" value="ECO:0007669"/>
    <property type="project" value="UniProtKB-KW"/>
</dbReference>
<dbReference type="PRINTS" id="PR00409">
    <property type="entry name" value="PHDIOXRDTASE"/>
</dbReference>
<keyword evidence="3" id="KW-0285">Flavoprotein</keyword>
<evidence type="ECO:0000313" key="12">
    <source>
        <dbReference type="EMBL" id="AII08352.1"/>
    </source>
</evidence>
<keyword evidence="4" id="KW-0288">FMN</keyword>
<evidence type="ECO:0000256" key="4">
    <source>
        <dbReference type="ARBA" id="ARBA00022643"/>
    </source>
</evidence>
<dbReference type="AlphaFoldDB" id="A0A076ESY9"/>
<dbReference type="SUPFAM" id="SSF52343">
    <property type="entry name" value="Ferredoxin reductase-like, C-terminal NADP-linked domain"/>
    <property type="match status" value="1"/>
</dbReference>
<protein>
    <submittedName>
        <fullName evidence="12">Ferredoxin</fullName>
    </submittedName>
</protein>
<dbReference type="InterPro" id="IPR017938">
    <property type="entry name" value="Riboflavin_synthase-like_b-brl"/>
</dbReference>
<evidence type="ECO:0000256" key="2">
    <source>
        <dbReference type="ARBA" id="ARBA00001974"/>
    </source>
</evidence>
<dbReference type="CDD" id="cd00207">
    <property type="entry name" value="fer2"/>
    <property type="match status" value="1"/>
</dbReference>
<dbReference type="CDD" id="cd06185">
    <property type="entry name" value="PDR_like"/>
    <property type="match status" value="1"/>
</dbReference>
<evidence type="ECO:0000256" key="9">
    <source>
        <dbReference type="ARBA" id="ARBA00023014"/>
    </source>
</evidence>
<keyword evidence="5" id="KW-0001">2Fe-2S</keyword>
<dbReference type="PANTHER" id="PTHR47354">
    <property type="entry name" value="NADH OXIDOREDUCTASE HCR"/>
    <property type="match status" value="1"/>
</dbReference>
<dbReference type="InterPro" id="IPR036010">
    <property type="entry name" value="2Fe-2S_ferredoxin-like_sf"/>
</dbReference>
<evidence type="ECO:0000256" key="7">
    <source>
        <dbReference type="ARBA" id="ARBA00023002"/>
    </source>
</evidence>
<dbReference type="Proteomes" id="UP000028488">
    <property type="component" value="Chromosome"/>
</dbReference>
<dbReference type="eggNOG" id="COG1018">
    <property type="taxonomic scope" value="Bacteria"/>
</dbReference>
<dbReference type="PROSITE" id="PS00197">
    <property type="entry name" value="2FE2S_FER_1"/>
    <property type="match status" value="1"/>
</dbReference>
<dbReference type="Gene3D" id="3.10.20.30">
    <property type="match status" value="1"/>
</dbReference>
<comment type="cofactor">
    <cofactor evidence="1">
        <name>FMN</name>
        <dbReference type="ChEBI" id="CHEBI:58210"/>
    </cofactor>
</comment>
<dbReference type="PROSITE" id="PS51384">
    <property type="entry name" value="FAD_FR"/>
    <property type="match status" value="1"/>
</dbReference>
<evidence type="ECO:0000259" key="10">
    <source>
        <dbReference type="PROSITE" id="PS51085"/>
    </source>
</evidence>
<feature type="domain" description="2Fe-2S ferredoxin-type" evidence="10">
    <location>
        <begin position="234"/>
        <end position="319"/>
    </location>
</feature>
<dbReference type="PROSITE" id="PS51085">
    <property type="entry name" value="2FE2S_FER_2"/>
    <property type="match status" value="1"/>
</dbReference>
<evidence type="ECO:0000259" key="11">
    <source>
        <dbReference type="PROSITE" id="PS51384"/>
    </source>
</evidence>
<evidence type="ECO:0000256" key="8">
    <source>
        <dbReference type="ARBA" id="ARBA00023004"/>
    </source>
</evidence>
<dbReference type="InterPro" id="IPR054582">
    <property type="entry name" value="DmmA-like_N"/>
</dbReference>
<dbReference type="RefSeq" id="WP_128641152.1">
    <property type="nucleotide sequence ID" value="NZ_CP008947.1"/>
</dbReference>
<evidence type="ECO:0000256" key="5">
    <source>
        <dbReference type="ARBA" id="ARBA00022714"/>
    </source>
</evidence>
<dbReference type="Pfam" id="PF22290">
    <property type="entry name" value="DmmA-like_N"/>
    <property type="match status" value="1"/>
</dbReference>
<gene>
    <name evidence="12" type="ORF">EP51_28565</name>
</gene>
<dbReference type="InterPro" id="IPR039261">
    <property type="entry name" value="FNR_nucleotide-bd"/>
</dbReference>
<dbReference type="Pfam" id="PF00111">
    <property type="entry name" value="Fer2"/>
    <property type="match status" value="1"/>
</dbReference>
<dbReference type="EMBL" id="CP008947">
    <property type="protein sequence ID" value="AII08352.1"/>
    <property type="molecule type" value="Genomic_DNA"/>
</dbReference>
<proteinExistence type="predicted"/>
<keyword evidence="9" id="KW-0411">Iron-sulfur</keyword>
<dbReference type="Gene3D" id="2.40.30.10">
    <property type="entry name" value="Translation factors"/>
    <property type="match status" value="1"/>
</dbReference>
<dbReference type="Gene3D" id="3.40.50.80">
    <property type="entry name" value="Nucleotide-binding domain of ferredoxin-NADP reductase (FNR) module"/>
    <property type="match status" value="1"/>
</dbReference>
<evidence type="ECO:0000313" key="13">
    <source>
        <dbReference type="Proteomes" id="UP000028488"/>
    </source>
</evidence>
<dbReference type="InterPro" id="IPR017927">
    <property type="entry name" value="FAD-bd_FR_type"/>
</dbReference>
<dbReference type="SUPFAM" id="SSF54292">
    <property type="entry name" value="2Fe-2S ferredoxin-like"/>
    <property type="match status" value="1"/>
</dbReference>
<keyword evidence="7" id="KW-0560">Oxidoreductase</keyword>
<comment type="cofactor">
    <cofactor evidence="2">
        <name>FAD</name>
        <dbReference type="ChEBI" id="CHEBI:57692"/>
    </cofactor>
</comment>
<dbReference type="GO" id="GO:0046872">
    <property type="term" value="F:metal ion binding"/>
    <property type="evidence" value="ECO:0007669"/>
    <property type="project" value="UniProtKB-KW"/>
</dbReference>
<keyword evidence="6" id="KW-0479">Metal-binding</keyword>
<accession>A0A076ESY9</accession>
<dbReference type="InterPro" id="IPR001041">
    <property type="entry name" value="2Fe-2S_ferredoxin-type"/>
</dbReference>
<organism evidence="12 13">
    <name type="scientific">Rhodococcus opacus</name>
    <name type="common">Nocardia opaca</name>
    <dbReference type="NCBI Taxonomy" id="37919"/>
    <lineage>
        <taxon>Bacteria</taxon>
        <taxon>Bacillati</taxon>
        <taxon>Actinomycetota</taxon>
        <taxon>Actinomycetes</taxon>
        <taxon>Mycobacteriales</taxon>
        <taxon>Nocardiaceae</taxon>
        <taxon>Rhodococcus</taxon>
    </lineage>
</organism>
<dbReference type="InterPro" id="IPR006058">
    <property type="entry name" value="2Fe2S_fd_BS"/>
</dbReference>
<dbReference type="SUPFAM" id="SSF63380">
    <property type="entry name" value="Riboflavin synthase domain-like"/>
    <property type="match status" value="1"/>
</dbReference>
<dbReference type="InterPro" id="IPR012675">
    <property type="entry name" value="Beta-grasp_dom_sf"/>
</dbReference>
<evidence type="ECO:0000256" key="6">
    <source>
        <dbReference type="ARBA" id="ARBA00022723"/>
    </source>
</evidence>
<keyword evidence="8" id="KW-0408">Iron</keyword>
<feature type="domain" description="FAD-binding FR-type" evidence="11">
    <location>
        <begin position="1"/>
        <end position="103"/>
    </location>
</feature>
<evidence type="ECO:0000256" key="3">
    <source>
        <dbReference type="ARBA" id="ARBA00022630"/>
    </source>
</evidence>
<dbReference type="PANTHER" id="PTHR47354:SF1">
    <property type="entry name" value="CARNITINE MONOOXYGENASE REDUCTASE SUBUNIT"/>
    <property type="match status" value="1"/>
</dbReference>
<sequence>MSLFTVTVADIVEETPDIKSFRLVRTDGSPFDPYPAGAHIDILGPTEVLTQYSLCSPPHESDSYVVAVKRETGPRGGSAALHDRVTIGSELQISRPRTLLTLAECADRHILVAAGIGLTPMLSLAFALHRRGQQFDLHYFARTRAQAAFVDLLESADFRRDVHLHFGLTRDDQLSALEKILADASAATHVYTCGPEGFMDRVRGLAEPAVGEDAVHFEHFEAATPVATGSDTVFELELDTGEVFDVPAGKSIADVLEENDIEIDTSCREGICGTCVLDVLEGEPDHRDNCLTKSERRAGDRIAACVSRAKSGRLVVELP</sequence>
<name>A0A076ESY9_RHOOP</name>
<evidence type="ECO:0000256" key="1">
    <source>
        <dbReference type="ARBA" id="ARBA00001917"/>
    </source>
</evidence>
<dbReference type="GO" id="GO:0016491">
    <property type="term" value="F:oxidoreductase activity"/>
    <property type="evidence" value="ECO:0007669"/>
    <property type="project" value="UniProtKB-KW"/>
</dbReference>